<proteinExistence type="predicted"/>
<feature type="compositionally biased region" description="Basic residues" evidence="1">
    <location>
        <begin position="87"/>
        <end position="98"/>
    </location>
</feature>
<dbReference type="eggNOG" id="ENOG5033HS9">
    <property type="taxonomic scope" value="Bacteria"/>
</dbReference>
<dbReference type="KEGG" id="ara:Arad_2426"/>
<feature type="signal peptide" evidence="2">
    <location>
        <begin position="1"/>
        <end position="22"/>
    </location>
</feature>
<dbReference type="RefSeq" id="WP_012651480.1">
    <property type="nucleotide sequence ID" value="NC_011985.1"/>
</dbReference>
<feature type="compositionally biased region" description="Basic and acidic residues" evidence="1">
    <location>
        <begin position="77"/>
        <end position="86"/>
    </location>
</feature>
<organism evidence="3 4">
    <name type="scientific">Rhizobium rhizogenes (strain K84 / ATCC BAA-868)</name>
    <name type="common">Agrobacterium radiobacter</name>
    <dbReference type="NCBI Taxonomy" id="311403"/>
    <lineage>
        <taxon>Bacteria</taxon>
        <taxon>Pseudomonadati</taxon>
        <taxon>Pseudomonadota</taxon>
        <taxon>Alphaproteobacteria</taxon>
        <taxon>Hyphomicrobiales</taxon>
        <taxon>Rhizobiaceae</taxon>
        <taxon>Rhizobium/Agrobacterium group</taxon>
        <taxon>Rhizobium</taxon>
    </lineage>
</organism>
<evidence type="ECO:0000313" key="3">
    <source>
        <dbReference type="EMBL" id="ACM26620.1"/>
    </source>
</evidence>
<name>B9JFD0_RHIR8</name>
<protein>
    <submittedName>
        <fullName evidence="3">NADH-ubiquinone oxidoreductase chain E protein</fullName>
    </submittedName>
</protein>
<dbReference type="EMBL" id="CP000628">
    <property type="protein sequence ID" value="ACM26620.1"/>
    <property type="molecule type" value="Genomic_DNA"/>
</dbReference>
<accession>B9JFD0</accession>
<evidence type="ECO:0000256" key="2">
    <source>
        <dbReference type="SAM" id="SignalP"/>
    </source>
</evidence>
<reference evidence="3 4" key="1">
    <citation type="journal article" date="2009" name="J. Bacteriol.">
        <title>Genome sequences of three Agrobacterium biovars help elucidate the evolution of multichromosome genomes in bacteria.</title>
        <authorList>
            <person name="Slater S.C."/>
            <person name="Goldman B.S."/>
            <person name="Goodner B."/>
            <person name="Setubal J.C."/>
            <person name="Farrand S.K."/>
            <person name="Nester E.W."/>
            <person name="Burr T.J."/>
            <person name="Banta L."/>
            <person name="Dickerman A.W."/>
            <person name="Paulsen I."/>
            <person name="Otten L."/>
            <person name="Suen G."/>
            <person name="Welch R."/>
            <person name="Almeida N.F."/>
            <person name="Arnold F."/>
            <person name="Burton O.T."/>
            <person name="Du Z."/>
            <person name="Ewing A."/>
            <person name="Godsy E."/>
            <person name="Heisel S."/>
            <person name="Houmiel K.L."/>
            <person name="Jhaveri J."/>
            <person name="Lu J."/>
            <person name="Miller N.M."/>
            <person name="Norton S."/>
            <person name="Chen Q."/>
            <person name="Phoolcharoen W."/>
            <person name="Ohlin V."/>
            <person name="Ondrusek D."/>
            <person name="Pride N."/>
            <person name="Stricklin S.L."/>
            <person name="Sun J."/>
            <person name="Wheeler C."/>
            <person name="Wilson L."/>
            <person name="Zhu H."/>
            <person name="Wood D.W."/>
        </authorList>
    </citation>
    <scope>NUCLEOTIDE SEQUENCE [LARGE SCALE GENOMIC DNA]</scope>
    <source>
        <strain evidence="4">K84 / ATCC BAA-868</strain>
    </source>
</reference>
<dbReference type="InterPro" id="IPR011690">
    <property type="entry name" value="P_starv_induced_PsiF"/>
</dbReference>
<dbReference type="GeneID" id="86848476"/>
<evidence type="ECO:0000313" key="4">
    <source>
        <dbReference type="Proteomes" id="UP000001600"/>
    </source>
</evidence>
<keyword evidence="3" id="KW-0830">Ubiquinone</keyword>
<feature type="compositionally biased region" description="Low complexity" evidence="1">
    <location>
        <begin position="22"/>
        <end position="64"/>
    </location>
</feature>
<evidence type="ECO:0000256" key="1">
    <source>
        <dbReference type="SAM" id="MobiDB-lite"/>
    </source>
</evidence>
<feature type="chain" id="PRO_5002887233" evidence="2">
    <location>
        <begin position="23"/>
        <end position="98"/>
    </location>
</feature>
<dbReference type="AlphaFoldDB" id="B9JFD0"/>
<dbReference type="Proteomes" id="UP000001600">
    <property type="component" value="Chromosome 1"/>
</dbReference>
<dbReference type="Pfam" id="PF07769">
    <property type="entry name" value="PsiF_repeat"/>
    <property type="match status" value="1"/>
</dbReference>
<gene>
    <name evidence="3" type="primary">nuoE1</name>
    <name evidence="3" type="ordered locus">Arad_2426</name>
</gene>
<dbReference type="HOGENOM" id="CLU_155739_0_0_5"/>
<keyword evidence="2" id="KW-0732">Signal</keyword>
<sequence>MRFVKTFTAAAIVALISANAMAQTATPSTTTTTPATTTTTTAPAATAKTTATATKQKAAKPAQTEVSKACSAQADAKGLHGKERSKFRSQCKKNGGKV</sequence>
<feature type="region of interest" description="Disordered" evidence="1">
    <location>
        <begin position="22"/>
        <end position="98"/>
    </location>
</feature>